<dbReference type="KEGG" id="lbc:LACBIDRAFT_296139"/>
<dbReference type="EMBL" id="DS547194">
    <property type="protein sequence ID" value="EDQ98809.1"/>
    <property type="molecule type" value="Genomic_DNA"/>
</dbReference>
<evidence type="ECO:0000313" key="3">
    <source>
        <dbReference type="Proteomes" id="UP000001194"/>
    </source>
</evidence>
<name>B0E2W8_LACBS</name>
<dbReference type="GeneID" id="6086188"/>
<proteinExistence type="predicted"/>
<dbReference type="InParanoid" id="B0E2W8"/>
<reference evidence="2 3" key="1">
    <citation type="journal article" date="2008" name="Nature">
        <title>The genome of Laccaria bicolor provides insights into mycorrhizal symbiosis.</title>
        <authorList>
            <person name="Martin F."/>
            <person name="Aerts A."/>
            <person name="Ahren D."/>
            <person name="Brun A."/>
            <person name="Danchin E.G.J."/>
            <person name="Duchaussoy F."/>
            <person name="Gibon J."/>
            <person name="Kohler A."/>
            <person name="Lindquist E."/>
            <person name="Pereda V."/>
            <person name="Salamov A."/>
            <person name="Shapiro H.J."/>
            <person name="Wuyts J."/>
            <person name="Blaudez D."/>
            <person name="Buee M."/>
            <person name="Brokstein P."/>
            <person name="Canbaeck B."/>
            <person name="Cohen D."/>
            <person name="Courty P.E."/>
            <person name="Coutinho P.M."/>
            <person name="Delaruelle C."/>
            <person name="Detter J.C."/>
            <person name="Deveau A."/>
            <person name="DiFazio S."/>
            <person name="Duplessis S."/>
            <person name="Fraissinet-Tachet L."/>
            <person name="Lucic E."/>
            <person name="Frey-Klett P."/>
            <person name="Fourrey C."/>
            <person name="Feussner I."/>
            <person name="Gay G."/>
            <person name="Grimwood J."/>
            <person name="Hoegger P.J."/>
            <person name="Jain P."/>
            <person name="Kilaru S."/>
            <person name="Labbe J."/>
            <person name="Lin Y.C."/>
            <person name="Legue V."/>
            <person name="Le Tacon F."/>
            <person name="Marmeisse R."/>
            <person name="Melayah D."/>
            <person name="Montanini B."/>
            <person name="Muratet M."/>
            <person name="Nehls U."/>
            <person name="Niculita-Hirzel H."/>
            <person name="Oudot-Le Secq M.P."/>
            <person name="Peter M."/>
            <person name="Quesneville H."/>
            <person name="Rajashekar B."/>
            <person name="Reich M."/>
            <person name="Rouhier N."/>
            <person name="Schmutz J."/>
            <person name="Yin T."/>
            <person name="Chalot M."/>
            <person name="Henrissat B."/>
            <person name="Kuees U."/>
            <person name="Lucas S."/>
            <person name="Van de Peer Y."/>
            <person name="Podila G.K."/>
            <person name="Polle A."/>
            <person name="Pukkila P.J."/>
            <person name="Richardson P.M."/>
            <person name="Rouze P."/>
            <person name="Sanders I.R."/>
            <person name="Stajich J.E."/>
            <person name="Tunlid A."/>
            <person name="Tuskan G."/>
            <person name="Grigoriev I.V."/>
        </authorList>
    </citation>
    <scope>NUCLEOTIDE SEQUENCE [LARGE SCALE GENOMIC DNA]</scope>
    <source>
        <strain evidence="3">S238N-H82 / ATCC MYA-4686</strain>
    </source>
</reference>
<evidence type="ECO:0000313" key="2">
    <source>
        <dbReference type="EMBL" id="EDQ98809.1"/>
    </source>
</evidence>
<sequence>MRFHVFLYSLPYLAWGCKNCTSSVELGENVEQTMPVTCHMSLCRSHVTGATASRSMWLSSRRGFGRFSWAKETLQGDGRVAGLRKAPPHHFAS</sequence>
<keyword evidence="1" id="KW-0732">Signal</keyword>
<evidence type="ECO:0000256" key="1">
    <source>
        <dbReference type="SAM" id="SignalP"/>
    </source>
</evidence>
<feature type="signal peptide" evidence="1">
    <location>
        <begin position="1"/>
        <end position="16"/>
    </location>
</feature>
<protein>
    <submittedName>
        <fullName evidence="2">Predicted protein</fullName>
    </submittedName>
</protein>
<dbReference type="HOGENOM" id="CLU_2400066_0_0_1"/>
<keyword evidence="3" id="KW-1185">Reference proteome</keyword>
<organism evidence="3">
    <name type="scientific">Laccaria bicolor (strain S238N-H82 / ATCC MYA-4686)</name>
    <name type="common">Bicoloured deceiver</name>
    <name type="synonym">Laccaria laccata var. bicolor</name>
    <dbReference type="NCBI Taxonomy" id="486041"/>
    <lineage>
        <taxon>Eukaryota</taxon>
        <taxon>Fungi</taxon>
        <taxon>Dikarya</taxon>
        <taxon>Basidiomycota</taxon>
        <taxon>Agaricomycotina</taxon>
        <taxon>Agaricomycetes</taxon>
        <taxon>Agaricomycetidae</taxon>
        <taxon>Agaricales</taxon>
        <taxon>Agaricineae</taxon>
        <taxon>Hydnangiaceae</taxon>
        <taxon>Laccaria</taxon>
    </lineage>
</organism>
<accession>B0E2W8</accession>
<feature type="chain" id="PRO_5002749651" evidence="1">
    <location>
        <begin position="17"/>
        <end position="93"/>
    </location>
</feature>
<dbReference type="RefSeq" id="XP_001890539.1">
    <property type="nucleotide sequence ID" value="XM_001890504.1"/>
</dbReference>
<dbReference type="Proteomes" id="UP000001194">
    <property type="component" value="Unassembled WGS sequence"/>
</dbReference>
<gene>
    <name evidence="2" type="ORF">LACBIDRAFT_296139</name>
</gene>
<dbReference type="AlphaFoldDB" id="B0E2W8"/>